<accession>A0ABZ2XAR4</accession>
<dbReference type="InterPro" id="IPR018497">
    <property type="entry name" value="Peptidase_M13_C"/>
</dbReference>
<keyword evidence="6" id="KW-0862">Zinc</keyword>
<dbReference type="PANTHER" id="PTHR11733">
    <property type="entry name" value="ZINC METALLOPROTEASE FAMILY M13 NEPRILYSIN-RELATED"/>
    <property type="match status" value="1"/>
</dbReference>
<dbReference type="InterPro" id="IPR042089">
    <property type="entry name" value="Peptidase_M13_dom_2"/>
</dbReference>
<evidence type="ECO:0000256" key="5">
    <source>
        <dbReference type="ARBA" id="ARBA00022801"/>
    </source>
</evidence>
<dbReference type="SUPFAM" id="SSF55486">
    <property type="entry name" value="Metalloproteases ('zincins'), catalytic domain"/>
    <property type="match status" value="1"/>
</dbReference>
<keyword evidence="5" id="KW-0378">Hydrolase</keyword>
<proteinExistence type="inferred from homology"/>
<dbReference type="InterPro" id="IPR024079">
    <property type="entry name" value="MetalloPept_cat_dom_sf"/>
</dbReference>
<reference evidence="10 11" key="1">
    <citation type="submission" date="2024-04" db="EMBL/GenBank/DDBJ databases">
        <title>Complete genome sequence of Fusarium acuminatum.</title>
        <authorList>
            <person name="Lan B."/>
        </authorList>
    </citation>
    <scope>NUCLEOTIDE SEQUENCE [LARGE SCALE GENOMIC DNA]</scope>
    <source>
        <strain evidence="10">1A</strain>
    </source>
</reference>
<keyword evidence="11" id="KW-1185">Reference proteome</keyword>
<dbReference type="InterPro" id="IPR008753">
    <property type="entry name" value="Peptidase_M13_N"/>
</dbReference>
<feature type="domain" description="Peptidase M13 C-terminal" evidence="8">
    <location>
        <begin position="521"/>
        <end position="720"/>
    </location>
</feature>
<comment type="cofactor">
    <cofactor evidence="1">
        <name>Zn(2+)</name>
        <dbReference type="ChEBI" id="CHEBI:29105"/>
    </cofactor>
</comment>
<dbReference type="Proteomes" id="UP001489902">
    <property type="component" value="Chromosome 7"/>
</dbReference>
<evidence type="ECO:0008006" key="12">
    <source>
        <dbReference type="Google" id="ProtNLM"/>
    </source>
</evidence>
<evidence type="ECO:0000256" key="3">
    <source>
        <dbReference type="ARBA" id="ARBA00022670"/>
    </source>
</evidence>
<dbReference type="PRINTS" id="PR00786">
    <property type="entry name" value="NEPRILYSIN"/>
</dbReference>
<keyword evidence="4" id="KW-0479">Metal-binding</keyword>
<evidence type="ECO:0000259" key="9">
    <source>
        <dbReference type="Pfam" id="PF05649"/>
    </source>
</evidence>
<dbReference type="Pfam" id="PF05649">
    <property type="entry name" value="Peptidase_M13_N"/>
    <property type="match status" value="1"/>
</dbReference>
<sequence length="726" mass="80447">MAPYSTHIDGLAELCTTPACVHIASEILWNLAPNYTEIDPCADFDQLVCGDWATHHGKPVGSNSIEVLTALALENKDRARQILEGPYPSGPEPGWITVNLSGKQVEADKENFAKLVKTYQSCMNYTALEAQGLEPLVELVKTVVDLFPASAERKNTSHGSHDYSAAMGKTITLFESLGIATTQRFVQMQNPVSPEEIQLAIIPPSMSDIPTNNEAIAKYIELAATLISRVHPANITVEQAARLMESMLEWRATIHEALVVASREETTVSDVLLAKIQKDAPQLNYDYVVGQLAPDGFKAETVRISPPQFYHNYSQIISHTPADVIQTFFVWKAISSLSPYIESQPTNAYNNFLTKLNGMDIESPTPRWQSCLELINDGVSWIQGDETAKGSVGPTGLTWILSRFFLNKYYSAEAKNVTSEIVDNLEDTFRERIETRDWVSSEVKKASVKKLRAIASKIALPTDPDVFDPILLREYYSDVNITSSHAGNALSLAVVNVAKKWATLGKPTNEAEFKFSTLTVNAYYNSPLNEIVLLAGIQQFPVFDVGFPSYILYGGMGSIVGHEITHGFDNKGRLYDATGNKTTWWDNSTIKAFETKTECFIKQYNNFTVLAPNGTQVAMDGELTLGENIADAGGVATSFAAWKRLEKAKGKAMNLPGLDVFTPEQLFFVKWGQSWCKNKTPADEVYQLSKDSHSPNAARIKLTLDNSVEFKRAFNCPKIEPVCEFW</sequence>
<feature type="domain" description="Peptidase M13 N-terminal" evidence="9">
    <location>
        <begin position="40"/>
        <end position="461"/>
    </location>
</feature>
<organism evidence="10 11">
    <name type="scientific">Fusarium acuminatum</name>
    <dbReference type="NCBI Taxonomy" id="5515"/>
    <lineage>
        <taxon>Eukaryota</taxon>
        <taxon>Fungi</taxon>
        <taxon>Dikarya</taxon>
        <taxon>Ascomycota</taxon>
        <taxon>Pezizomycotina</taxon>
        <taxon>Sordariomycetes</taxon>
        <taxon>Hypocreomycetidae</taxon>
        <taxon>Hypocreales</taxon>
        <taxon>Nectriaceae</taxon>
        <taxon>Fusarium</taxon>
        <taxon>Fusarium tricinctum species complex</taxon>
    </lineage>
</organism>
<evidence type="ECO:0000313" key="10">
    <source>
        <dbReference type="EMBL" id="WZH50224.1"/>
    </source>
</evidence>
<dbReference type="InterPro" id="IPR000718">
    <property type="entry name" value="Peptidase_M13"/>
</dbReference>
<dbReference type="Gene3D" id="3.40.390.10">
    <property type="entry name" value="Collagenase (Catalytic Domain)"/>
    <property type="match status" value="1"/>
</dbReference>
<evidence type="ECO:0000313" key="11">
    <source>
        <dbReference type="Proteomes" id="UP001489902"/>
    </source>
</evidence>
<evidence type="ECO:0000256" key="1">
    <source>
        <dbReference type="ARBA" id="ARBA00001947"/>
    </source>
</evidence>
<keyword evidence="7" id="KW-0482">Metalloprotease</keyword>
<dbReference type="EMBL" id="CP151266">
    <property type="protein sequence ID" value="WZH50224.1"/>
    <property type="molecule type" value="Genomic_DNA"/>
</dbReference>
<evidence type="ECO:0000256" key="6">
    <source>
        <dbReference type="ARBA" id="ARBA00022833"/>
    </source>
</evidence>
<evidence type="ECO:0000256" key="7">
    <source>
        <dbReference type="ARBA" id="ARBA00023049"/>
    </source>
</evidence>
<gene>
    <name evidence="10" type="ORF">QYS62_011468</name>
</gene>
<keyword evidence="3" id="KW-0645">Protease</keyword>
<dbReference type="Pfam" id="PF01431">
    <property type="entry name" value="Peptidase_M13"/>
    <property type="match status" value="1"/>
</dbReference>
<name>A0ABZ2XAR4_9HYPO</name>
<evidence type="ECO:0000256" key="4">
    <source>
        <dbReference type="ARBA" id="ARBA00022723"/>
    </source>
</evidence>
<comment type="similarity">
    <text evidence="2">Belongs to the peptidase M13 family.</text>
</comment>
<dbReference type="PANTHER" id="PTHR11733:SF167">
    <property type="entry name" value="FI17812P1-RELATED"/>
    <property type="match status" value="1"/>
</dbReference>
<dbReference type="PROSITE" id="PS51885">
    <property type="entry name" value="NEPRILYSIN"/>
    <property type="match status" value="1"/>
</dbReference>
<protein>
    <recommendedName>
        <fullName evidence="12">Endothelin-converting enzyme 1</fullName>
    </recommendedName>
</protein>
<dbReference type="CDD" id="cd08662">
    <property type="entry name" value="M13"/>
    <property type="match status" value="1"/>
</dbReference>
<dbReference type="Gene3D" id="1.10.1380.10">
    <property type="entry name" value="Neutral endopeptidase , domain2"/>
    <property type="match status" value="1"/>
</dbReference>
<evidence type="ECO:0000256" key="2">
    <source>
        <dbReference type="ARBA" id="ARBA00007357"/>
    </source>
</evidence>
<evidence type="ECO:0000259" key="8">
    <source>
        <dbReference type="Pfam" id="PF01431"/>
    </source>
</evidence>